<protein>
    <submittedName>
        <fullName evidence="1">Uncharacterized protein</fullName>
    </submittedName>
</protein>
<sequence length="296" mass="32502">MPLNGHTHLVKQGWTGTGTGLRPGAMSRPLTIPQKRTLAGVGKDRDEAFPFWDHLYSAAANAIRINVLSDEEDSDEDDSVTPTTELRRTSTGILSTRRPVAGTPATSGTTTPASAGSDASSSRLSLMSIAKREAAKRGLYSRFFRGPIIGPDDVETEMVMSEIVATAVQPHDAVPKKTAKRKGKERETDVSVAGADDLAKAERKRQRKEAKEAEKRERKERKKERRKSVQASDDENEDAADTGMPSFMAVKKTKTMEEKEGSRKKRKVDAIAEVSGAPPVKKKKKRKQETLPEHIL</sequence>
<reference evidence="1" key="2">
    <citation type="journal article" date="2022" name="New Phytol.">
        <title>Evolutionary transition to the ectomycorrhizal habit in the genomes of a hyperdiverse lineage of mushroom-forming fungi.</title>
        <authorList>
            <person name="Looney B."/>
            <person name="Miyauchi S."/>
            <person name="Morin E."/>
            <person name="Drula E."/>
            <person name="Courty P.E."/>
            <person name="Kohler A."/>
            <person name="Kuo A."/>
            <person name="LaButti K."/>
            <person name="Pangilinan J."/>
            <person name="Lipzen A."/>
            <person name="Riley R."/>
            <person name="Andreopoulos W."/>
            <person name="He G."/>
            <person name="Johnson J."/>
            <person name="Nolan M."/>
            <person name="Tritt A."/>
            <person name="Barry K.W."/>
            <person name="Grigoriev I.V."/>
            <person name="Nagy L.G."/>
            <person name="Hibbett D."/>
            <person name="Henrissat B."/>
            <person name="Matheny P.B."/>
            <person name="Labbe J."/>
            <person name="Martin F.M."/>
        </authorList>
    </citation>
    <scope>NUCLEOTIDE SEQUENCE</scope>
    <source>
        <strain evidence="1">FP105234-sp</strain>
    </source>
</reference>
<reference evidence="1" key="1">
    <citation type="submission" date="2021-02" db="EMBL/GenBank/DDBJ databases">
        <authorList>
            <consortium name="DOE Joint Genome Institute"/>
            <person name="Ahrendt S."/>
            <person name="Looney B.P."/>
            <person name="Miyauchi S."/>
            <person name="Morin E."/>
            <person name="Drula E."/>
            <person name="Courty P.E."/>
            <person name="Chicoki N."/>
            <person name="Fauchery L."/>
            <person name="Kohler A."/>
            <person name="Kuo A."/>
            <person name="Labutti K."/>
            <person name="Pangilinan J."/>
            <person name="Lipzen A."/>
            <person name="Riley R."/>
            <person name="Andreopoulos W."/>
            <person name="He G."/>
            <person name="Johnson J."/>
            <person name="Barry K.W."/>
            <person name="Grigoriev I.V."/>
            <person name="Nagy L."/>
            <person name="Hibbett D."/>
            <person name="Henrissat B."/>
            <person name="Matheny P.B."/>
            <person name="Labbe J."/>
            <person name="Martin F."/>
        </authorList>
    </citation>
    <scope>NUCLEOTIDE SEQUENCE</scope>
    <source>
        <strain evidence="1">FP105234-sp</strain>
    </source>
</reference>
<dbReference type="EMBL" id="MU275844">
    <property type="protein sequence ID" value="KAI0052699.1"/>
    <property type="molecule type" value="Genomic_DNA"/>
</dbReference>
<proteinExistence type="predicted"/>
<evidence type="ECO:0000313" key="1">
    <source>
        <dbReference type="EMBL" id="KAI0052699.1"/>
    </source>
</evidence>
<organism evidence="1 2">
    <name type="scientific">Auriscalpium vulgare</name>
    <dbReference type="NCBI Taxonomy" id="40419"/>
    <lineage>
        <taxon>Eukaryota</taxon>
        <taxon>Fungi</taxon>
        <taxon>Dikarya</taxon>
        <taxon>Basidiomycota</taxon>
        <taxon>Agaricomycotina</taxon>
        <taxon>Agaricomycetes</taxon>
        <taxon>Russulales</taxon>
        <taxon>Auriscalpiaceae</taxon>
        <taxon>Auriscalpium</taxon>
    </lineage>
</organism>
<accession>A0ACB8S895</accession>
<keyword evidence="2" id="KW-1185">Reference proteome</keyword>
<gene>
    <name evidence="1" type="ORF">FA95DRAFT_1553357</name>
</gene>
<evidence type="ECO:0000313" key="2">
    <source>
        <dbReference type="Proteomes" id="UP000814033"/>
    </source>
</evidence>
<comment type="caution">
    <text evidence="1">The sequence shown here is derived from an EMBL/GenBank/DDBJ whole genome shotgun (WGS) entry which is preliminary data.</text>
</comment>
<dbReference type="Proteomes" id="UP000814033">
    <property type="component" value="Unassembled WGS sequence"/>
</dbReference>
<name>A0ACB8S895_9AGAM</name>